<dbReference type="OrthoDB" id="1850764at2759"/>
<sequence>MKVLVNHPKPQFMGSDLIKIGYEFCRKPVRTSKFRHVYGQPARKEQCYDNIKITRNAHDCGFCAVNPKFIAVVTEVAGGGSFLVLPLEKYGRLEHHNAFKVTGHSGAVLDIKWNPFNDNIIASSSDDASVKVWYIPDGGLTANLTDCLVELTGHKRRVGFVEWHPTADNILATVGFDYTIVIWHVTKAEVVTVIDCHPDIIYSIAFSRDGSLVATTCKDKKLRIIDPEGQCHTGTKASKVIFLGDTGRLLTTGFARYSDRQFAIWDGRNLEKPLACEVIDSSSGVLFPYYDHDTRMLYLAGKGDGNIRYFEIVDHPPWSYYLNQFLSGSPQRGVGWMPKRGCDVYRCEIARFYKLHTIKGLCEPISMIVPRKSDQFQDDIFPDTVAPTPAVTAAEWMSGTNRPPVLISLKTGVVVKTHKPVTYQGFDLANKLTDRNNEMKFAFLSKKLFQTTEPWISSVERYGDRDESEESEEQDDDDDDVGLQHINCDDDHDDNMGYDDCDSGVNTDMSLVTVPPRSPSPSQHSPLRRTASTKIIHLINLLQQEASKYDLTKEKENKEKWEKTWQRKVAAIVSQLQNTGSTPNLTSQPASGKLEPNIENIKNLQNNQELITFDDFRSGYIKKCLEVERLQLMMALRDKRIKELEAHIEVLARYKSQ</sequence>
<dbReference type="InterPro" id="IPR015505">
    <property type="entry name" value="Coronin"/>
</dbReference>
<proteinExistence type="inferred from homology"/>
<dbReference type="PANTHER" id="PTHR10856">
    <property type="entry name" value="CORONIN"/>
    <property type="match status" value="1"/>
</dbReference>
<feature type="domain" description="DUF1899" evidence="9">
    <location>
        <begin position="27"/>
        <end position="91"/>
    </location>
</feature>
<keyword evidence="4" id="KW-0175">Coiled coil</keyword>
<evidence type="ECO:0000256" key="4">
    <source>
        <dbReference type="ARBA" id="ARBA00023054"/>
    </source>
</evidence>
<keyword evidence="5" id="KW-0009">Actin-binding</keyword>
<dbReference type="EMBL" id="LJIJ01000033">
    <property type="protein sequence ID" value="ODN04918.1"/>
    <property type="molecule type" value="Genomic_DNA"/>
</dbReference>
<protein>
    <recommendedName>
        <fullName evidence="7">Coronin</fullName>
    </recommendedName>
</protein>
<evidence type="ECO:0000256" key="3">
    <source>
        <dbReference type="ARBA" id="ARBA00022737"/>
    </source>
</evidence>
<comment type="similarity">
    <text evidence="1 7">Belongs to the WD repeat coronin family.</text>
</comment>
<dbReference type="OMA" id="CEIMRIF"/>
<feature type="region of interest" description="Disordered" evidence="8">
    <location>
        <begin position="459"/>
        <end position="496"/>
    </location>
</feature>
<dbReference type="InterPro" id="IPR015048">
    <property type="entry name" value="DUF1899"/>
</dbReference>
<dbReference type="PROSITE" id="PS50082">
    <property type="entry name" value="WD_REPEATS_2"/>
    <property type="match status" value="3"/>
</dbReference>
<reference evidence="10 11" key="1">
    <citation type="journal article" date="2016" name="Genome Biol. Evol.">
        <title>Gene Family Evolution Reflects Adaptation to Soil Environmental Stressors in the Genome of the Collembolan Orchesella cincta.</title>
        <authorList>
            <person name="Faddeeva-Vakhrusheva A."/>
            <person name="Derks M.F."/>
            <person name="Anvar S.Y."/>
            <person name="Agamennone V."/>
            <person name="Suring W."/>
            <person name="Smit S."/>
            <person name="van Straalen N.M."/>
            <person name="Roelofs D."/>
        </authorList>
    </citation>
    <scope>NUCLEOTIDE SEQUENCE [LARGE SCALE GENOMIC DNA]</scope>
    <source>
        <tissue evidence="10">Mixed pool</tissue>
    </source>
</reference>
<evidence type="ECO:0000313" key="10">
    <source>
        <dbReference type="EMBL" id="ODN04918.1"/>
    </source>
</evidence>
<dbReference type="InterPro" id="IPR001680">
    <property type="entry name" value="WD40_rpt"/>
</dbReference>
<feature type="repeat" description="WD" evidence="6">
    <location>
        <begin position="194"/>
        <end position="226"/>
    </location>
</feature>
<evidence type="ECO:0000259" key="9">
    <source>
        <dbReference type="SMART" id="SM01166"/>
    </source>
</evidence>
<evidence type="ECO:0000256" key="6">
    <source>
        <dbReference type="PROSITE-ProRule" id="PRU00221"/>
    </source>
</evidence>
<evidence type="ECO:0000256" key="8">
    <source>
        <dbReference type="SAM" id="MobiDB-lite"/>
    </source>
</evidence>
<evidence type="ECO:0000256" key="2">
    <source>
        <dbReference type="ARBA" id="ARBA00022574"/>
    </source>
</evidence>
<dbReference type="GO" id="GO:0051015">
    <property type="term" value="F:actin filament binding"/>
    <property type="evidence" value="ECO:0007669"/>
    <property type="project" value="TreeGrafter"/>
</dbReference>
<dbReference type="Proteomes" id="UP000094527">
    <property type="component" value="Unassembled WGS sequence"/>
</dbReference>
<gene>
    <name evidence="10" type="ORF">Ocin01_01755</name>
</gene>
<dbReference type="Pfam" id="PF16300">
    <property type="entry name" value="WD40_4"/>
    <property type="match status" value="1"/>
</dbReference>
<dbReference type="FunFam" id="2.130.10.10:FF:000502">
    <property type="entry name" value="Coronin"/>
    <property type="match status" value="1"/>
</dbReference>
<feature type="repeat" description="WD" evidence="6">
    <location>
        <begin position="151"/>
        <end position="193"/>
    </location>
</feature>
<dbReference type="InterPro" id="IPR015943">
    <property type="entry name" value="WD40/YVTN_repeat-like_dom_sf"/>
</dbReference>
<dbReference type="STRING" id="48709.A0A1D2NI16"/>
<organism evidence="10 11">
    <name type="scientific">Orchesella cincta</name>
    <name type="common">Springtail</name>
    <name type="synonym">Podura cincta</name>
    <dbReference type="NCBI Taxonomy" id="48709"/>
    <lineage>
        <taxon>Eukaryota</taxon>
        <taxon>Metazoa</taxon>
        <taxon>Ecdysozoa</taxon>
        <taxon>Arthropoda</taxon>
        <taxon>Hexapoda</taxon>
        <taxon>Collembola</taxon>
        <taxon>Entomobryomorpha</taxon>
        <taxon>Entomobryoidea</taxon>
        <taxon>Orchesellidae</taxon>
        <taxon>Orchesellinae</taxon>
        <taxon>Orchesella</taxon>
    </lineage>
</organism>
<dbReference type="Gene3D" id="2.130.10.10">
    <property type="entry name" value="YVTN repeat-like/Quinoprotein amine dehydrogenase"/>
    <property type="match status" value="1"/>
</dbReference>
<dbReference type="SMART" id="SM01167">
    <property type="entry name" value="DUF1900"/>
    <property type="match status" value="1"/>
</dbReference>
<dbReference type="SMART" id="SM01166">
    <property type="entry name" value="DUF1899"/>
    <property type="match status" value="1"/>
</dbReference>
<keyword evidence="3 7" id="KW-0677">Repeat</keyword>
<dbReference type="SUPFAM" id="SSF50978">
    <property type="entry name" value="WD40 repeat-like"/>
    <property type="match status" value="1"/>
</dbReference>
<dbReference type="PROSITE" id="PS50294">
    <property type="entry name" value="WD_REPEATS_REGION"/>
    <property type="match status" value="2"/>
</dbReference>
<evidence type="ECO:0000256" key="5">
    <source>
        <dbReference type="ARBA" id="ARBA00023203"/>
    </source>
</evidence>
<comment type="caution">
    <text evidence="10">The sequence shown here is derived from an EMBL/GenBank/DDBJ whole genome shotgun (WGS) entry which is preliminary data.</text>
</comment>
<evidence type="ECO:0000256" key="1">
    <source>
        <dbReference type="ARBA" id="ARBA00009482"/>
    </source>
</evidence>
<accession>A0A1D2NI16</accession>
<feature type="compositionally biased region" description="Acidic residues" evidence="8">
    <location>
        <begin position="466"/>
        <end position="481"/>
    </location>
</feature>
<feature type="repeat" description="WD" evidence="6">
    <location>
        <begin position="101"/>
        <end position="143"/>
    </location>
</feature>
<dbReference type="SMART" id="SM00320">
    <property type="entry name" value="WD40"/>
    <property type="match status" value="3"/>
</dbReference>
<name>A0A1D2NI16_ORCCI</name>
<dbReference type="Pfam" id="PF00400">
    <property type="entry name" value="WD40"/>
    <property type="match status" value="3"/>
</dbReference>
<dbReference type="AlphaFoldDB" id="A0A1D2NI16"/>
<dbReference type="Pfam" id="PF08953">
    <property type="entry name" value="DUF1899"/>
    <property type="match status" value="1"/>
</dbReference>
<keyword evidence="11" id="KW-1185">Reference proteome</keyword>
<dbReference type="InterPro" id="IPR036322">
    <property type="entry name" value="WD40_repeat_dom_sf"/>
</dbReference>
<evidence type="ECO:0000313" key="11">
    <source>
        <dbReference type="Proteomes" id="UP000094527"/>
    </source>
</evidence>
<evidence type="ECO:0000256" key="7">
    <source>
        <dbReference type="RuleBase" id="RU280818"/>
    </source>
</evidence>
<keyword evidence="2 6" id="KW-0853">WD repeat</keyword>
<dbReference type="PANTHER" id="PTHR10856:SF44">
    <property type="entry name" value="CORONIN"/>
    <property type="match status" value="1"/>
</dbReference>